<gene>
    <name evidence="4" type="ORF">S06H3_25293</name>
</gene>
<sequence length="117" mass="13149">MHRFKYKNNNLYCETVKIEDIAHKVETPFYLYSYATLLDHYRKIKRAFAPVQPLICFSMKSNSNLTVCRALVKEGAGLDIVSGGELYKALKIGAKPGKIVYASVGKTAMEIDTAIKK</sequence>
<dbReference type="GO" id="GO:0009089">
    <property type="term" value="P:lysine biosynthetic process via diaminopimelate"/>
    <property type="evidence" value="ECO:0007669"/>
    <property type="project" value="TreeGrafter"/>
</dbReference>
<dbReference type="InterPro" id="IPR022644">
    <property type="entry name" value="De-COase2_N"/>
</dbReference>
<dbReference type="PANTHER" id="PTHR43727">
    <property type="entry name" value="DIAMINOPIMELATE DECARBOXYLASE"/>
    <property type="match status" value="1"/>
</dbReference>
<evidence type="ECO:0000259" key="3">
    <source>
        <dbReference type="Pfam" id="PF02784"/>
    </source>
</evidence>
<evidence type="ECO:0000256" key="1">
    <source>
        <dbReference type="ARBA" id="ARBA00001933"/>
    </source>
</evidence>
<dbReference type="Pfam" id="PF02784">
    <property type="entry name" value="Orn_Arg_deC_N"/>
    <property type="match status" value="1"/>
</dbReference>
<proteinExistence type="predicted"/>
<protein>
    <recommendedName>
        <fullName evidence="3">Orn/DAP/Arg decarboxylase 2 N-terminal domain-containing protein</fullName>
    </recommendedName>
</protein>
<feature type="non-terminal residue" evidence="4">
    <location>
        <position position="117"/>
    </location>
</feature>
<feature type="domain" description="Orn/DAP/Arg decarboxylase 2 N-terminal" evidence="3">
    <location>
        <begin position="37"/>
        <end position="116"/>
    </location>
</feature>
<evidence type="ECO:0000313" key="4">
    <source>
        <dbReference type="EMBL" id="GAI20488.1"/>
    </source>
</evidence>
<dbReference type="InterPro" id="IPR009006">
    <property type="entry name" value="Ala_racemase/Decarboxylase_C"/>
</dbReference>
<keyword evidence="2" id="KW-0663">Pyridoxal phosphate</keyword>
<comment type="cofactor">
    <cofactor evidence="1">
        <name>pyridoxal 5'-phosphate</name>
        <dbReference type="ChEBI" id="CHEBI:597326"/>
    </cofactor>
</comment>
<dbReference type="EMBL" id="BARV01014555">
    <property type="protein sequence ID" value="GAI20488.1"/>
    <property type="molecule type" value="Genomic_DNA"/>
</dbReference>
<dbReference type="GO" id="GO:0008836">
    <property type="term" value="F:diaminopimelate decarboxylase activity"/>
    <property type="evidence" value="ECO:0007669"/>
    <property type="project" value="TreeGrafter"/>
</dbReference>
<name>X1LN44_9ZZZZ</name>
<accession>X1LN44</accession>
<dbReference type="AlphaFoldDB" id="X1LN44"/>
<dbReference type="PANTHER" id="PTHR43727:SF2">
    <property type="entry name" value="GROUP IV DECARBOXYLASE"/>
    <property type="match status" value="1"/>
</dbReference>
<dbReference type="SUPFAM" id="SSF51419">
    <property type="entry name" value="PLP-binding barrel"/>
    <property type="match status" value="1"/>
</dbReference>
<reference evidence="4" key="1">
    <citation type="journal article" date="2014" name="Front. Microbiol.">
        <title>High frequency of phylogenetically diverse reductive dehalogenase-homologous genes in deep subseafloor sedimentary metagenomes.</title>
        <authorList>
            <person name="Kawai M."/>
            <person name="Futagami T."/>
            <person name="Toyoda A."/>
            <person name="Takaki Y."/>
            <person name="Nishi S."/>
            <person name="Hori S."/>
            <person name="Arai W."/>
            <person name="Tsubouchi T."/>
            <person name="Morono Y."/>
            <person name="Uchiyama I."/>
            <person name="Ito T."/>
            <person name="Fujiyama A."/>
            <person name="Inagaki F."/>
            <person name="Takami H."/>
        </authorList>
    </citation>
    <scope>NUCLEOTIDE SEQUENCE</scope>
    <source>
        <strain evidence="4">Expedition CK06-06</strain>
    </source>
</reference>
<comment type="caution">
    <text evidence="4">The sequence shown here is derived from an EMBL/GenBank/DDBJ whole genome shotgun (WGS) entry which is preliminary data.</text>
</comment>
<dbReference type="InterPro" id="IPR029066">
    <property type="entry name" value="PLP-binding_barrel"/>
</dbReference>
<organism evidence="4">
    <name type="scientific">marine sediment metagenome</name>
    <dbReference type="NCBI Taxonomy" id="412755"/>
    <lineage>
        <taxon>unclassified sequences</taxon>
        <taxon>metagenomes</taxon>
        <taxon>ecological metagenomes</taxon>
    </lineage>
</organism>
<evidence type="ECO:0000256" key="2">
    <source>
        <dbReference type="ARBA" id="ARBA00022898"/>
    </source>
</evidence>
<dbReference type="Gene3D" id="3.20.20.10">
    <property type="entry name" value="Alanine racemase"/>
    <property type="match status" value="1"/>
</dbReference>
<dbReference type="Gene3D" id="2.40.37.10">
    <property type="entry name" value="Lyase, Ornithine Decarboxylase, Chain A, domain 1"/>
    <property type="match status" value="1"/>
</dbReference>